<comment type="caution">
    <text evidence="3">The sequence shown here is derived from an EMBL/GenBank/DDBJ whole genome shotgun (WGS) entry which is preliminary data.</text>
</comment>
<proteinExistence type="predicted"/>
<keyword evidence="4" id="KW-1185">Reference proteome</keyword>
<accession>A0A099LPZ5</accession>
<dbReference type="PANTHER" id="PTHR35604:SF2">
    <property type="entry name" value="TRANSPOSASE INSH FOR INSERTION SEQUENCE ELEMENT IS5A-RELATED"/>
    <property type="match status" value="1"/>
</dbReference>
<evidence type="ECO:0000313" key="3">
    <source>
        <dbReference type="EMBL" id="KGK10195.1"/>
    </source>
</evidence>
<dbReference type="Pfam" id="PF13751">
    <property type="entry name" value="DDE_Tnp_1_6"/>
    <property type="match status" value="1"/>
</dbReference>
<sequence length="522" mass="58032">MSNSRNWEPPTALSKKEQFICKKLKQTGKLFVFLRTNRHLIINEEINHKLMSMYADHPRGKPAVPAALLAMATILQAYEQKSDAGATLEAMFDQRWQMVLDCLGSEESPFSQGTLCDFRHRLIAHDMDVVLLEHTVNVAREVGGFSHVQLRVALDSAPLQGAGRVEDTFNLVGHALELVVNCAAQIKMISEEELIEECGLKLVGKSSVKAALDIDWSDKNEKHQAVETLQNDVDALKQWLEKQPSAFIKHKGLEESLALLAKVLEQNIDPDPDGNGPKVKEGSVPDRQISISDSTMRHGRKSSSRAISGFKQHIAVDLDNKLILATCVRPANEPEHKASEYLKPKVNAYGEVKQIQIDRGYLAAHWTTELYEAGKEVVAKPWTPPSKSALSKNAFQIDLVEGSVMCPAGKVAMIKSGKVMQARFKSTECNACPKKADCTTSEKGRKIKIHEQEAMLQKLQKYVSTSQGRADARERVKVEHSLASICNRKGPRARYRGLRLNEYDLNRTAAITNLHIAMSLAA</sequence>
<feature type="domain" description="Transposase InsH N-terminal" evidence="1">
    <location>
        <begin position="33"/>
        <end position="121"/>
    </location>
</feature>
<evidence type="ECO:0000259" key="1">
    <source>
        <dbReference type="Pfam" id="PF05598"/>
    </source>
</evidence>
<dbReference type="eggNOG" id="COG3039">
    <property type="taxonomic scope" value="Bacteria"/>
</dbReference>
<feature type="domain" description="Transposase DDE" evidence="2">
    <location>
        <begin position="406"/>
        <end position="514"/>
    </location>
</feature>
<dbReference type="AlphaFoldDB" id="A0A099LPZ5"/>
<dbReference type="RefSeq" id="WP_039422939.1">
    <property type="nucleotide sequence ID" value="NZ_CP061845.1"/>
</dbReference>
<evidence type="ECO:0000259" key="2">
    <source>
        <dbReference type="Pfam" id="PF13751"/>
    </source>
</evidence>
<dbReference type="Pfam" id="PF05598">
    <property type="entry name" value="DUF772"/>
    <property type="match status" value="1"/>
</dbReference>
<dbReference type="InterPro" id="IPR008490">
    <property type="entry name" value="Transposase_InsH_N"/>
</dbReference>
<dbReference type="EMBL" id="JMCG01000001">
    <property type="protein sequence ID" value="KGK10195.1"/>
    <property type="molecule type" value="Genomic_DNA"/>
</dbReference>
<organism evidence="3 4">
    <name type="scientific">Vibrio navarrensis</name>
    <dbReference type="NCBI Taxonomy" id="29495"/>
    <lineage>
        <taxon>Bacteria</taxon>
        <taxon>Pseudomonadati</taxon>
        <taxon>Pseudomonadota</taxon>
        <taxon>Gammaproteobacteria</taxon>
        <taxon>Vibrionales</taxon>
        <taxon>Vibrionaceae</taxon>
        <taxon>Vibrio</taxon>
    </lineage>
</organism>
<gene>
    <name evidence="3" type="ORF">EA26_02250</name>
</gene>
<dbReference type="PANTHER" id="PTHR35604">
    <property type="entry name" value="TRANSPOSASE INSH FOR INSERTION SEQUENCE ELEMENT IS5A-RELATED"/>
    <property type="match status" value="1"/>
</dbReference>
<reference evidence="3 4" key="1">
    <citation type="submission" date="2014-04" db="EMBL/GenBank/DDBJ databases">
        <title>Genome sequencing of Vibrio navarrensis strains.</title>
        <authorList>
            <person name="Gladney L.M."/>
            <person name="Katz L.S."/>
            <person name="Marino-Ramirez L."/>
            <person name="Jordan I.K."/>
        </authorList>
    </citation>
    <scope>NUCLEOTIDE SEQUENCE [LARGE SCALE GENOMIC DNA]</scope>
    <source>
        <strain evidence="3 4">ATCC 51183</strain>
    </source>
</reference>
<protein>
    <recommendedName>
        <fullName evidence="5">Transposase</fullName>
    </recommendedName>
</protein>
<name>A0A099LPZ5_9VIBR</name>
<evidence type="ECO:0008006" key="5">
    <source>
        <dbReference type="Google" id="ProtNLM"/>
    </source>
</evidence>
<evidence type="ECO:0000313" key="4">
    <source>
        <dbReference type="Proteomes" id="UP000029994"/>
    </source>
</evidence>
<dbReference type="Proteomes" id="UP000029994">
    <property type="component" value="Unassembled WGS sequence"/>
</dbReference>
<dbReference type="GeneID" id="43682022"/>
<dbReference type="InterPro" id="IPR025668">
    <property type="entry name" value="Tnp_DDE_dom"/>
</dbReference>